<dbReference type="GeneTree" id="ENSGT00940000164189"/>
<feature type="transmembrane region" description="Helical" evidence="1">
    <location>
        <begin position="20"/>
        <end position="42"/>
    </location>
</feature>
<reference evidence="2 3" key="1">
    <citation type="journal article" date="2020" name="Nat. Commun.">
        <title>Donkey genomes provide new insights into domestication and selection for coat color.</title>
        <authorList>
            <person name="Wang"/>
            <person name="C."/>
            <person name="Li"/>
            <person name="H."/>
            <person name="Guo"/>
            <person name="Y."/>
            <person name="Huang"/>
            <person name="J."/>
            <person name="Sun"/>
            <person name="Y."/>
            <person name="Min"/>
            <person name="J."/>
            <person name="Wang"/>
            <person name="J."/>
            <person name="Fang"/>
            <person name="X."/>
            <person name="Zhao"/>
            <person name="Z."/>
            <person name="Wang"/>
            <person name="S."/>
            <person name="Zhang"/>
            <person name="Y."/>
            <person name="Liu"/>
            <person name="Q."/>
            <person name="Jiang"/>
            <person name="Q."/>
            <person name="Wang"/>
            <person name="X."/>
            <person name="Guo"/>
            <person name="Y."/>
            <person name="Yang"/>
            <person name="C."/>
            <person name="Wang"/>
            <person name="Y."/>
            <person name="Tian"/>
            <person name="F."/>
            <person name="Zhuang"/>
            <person name="G."/>
            <person name="Fan"/>
            <person name="Y."/>
            <person name="Gao"/>
            <person name="Q."/>
            <person name="Li"/>
            <person name="Y."/>
            <person name="Ju"/>
            <person name="Z."/>
            <person name="Li"/>
            <person name="J."/>
            <person name="Li"/>
            <person name="R."/>
            <person name="Hou"/>
            <person name="M."/>
            <person name="Yang"/>
            <person name="G."/>
            <person name="Liu"/>
            <person name="G."/>
            <person name="Liu"/>
            <person name="W."/>
            <person name="Guo"/>
            <person name="J."/>
            <person name="Pan"/>
            <person name="S."/>
            <person name="Fan"/>
            <person name="G."/>
            <person name="Zhang"/>
            <person name="W."/>
            <person name="Zhang"/>
            <person name="R."/>
            <person name="Yu"/>
            <person name="J."/>
            <person name="Zhang"/>
            <person name="X."/>
            <person name="Yin"/>
            <person name="Q."/>
            <person name="Ji"/>
            <person name="C."/>
            <person name="Jin"/>
            <person name="Y."/>
            <person name="Yue"/>
            <person name="G."/>
            <person name="Liu"/>
            <person name="M."/>
            <person name="Xu"/>
            <person name="J."/>
            <person name="Liu"/>
            <person name="S."/>
            <person name="Jordana"/>
            <person name="J."/>
            <person name="Noce"/>
            <person name="A."/>
            <person name="Amills"/>
            <person name="M."/>
            <person name="Wu"/>
            <person name="D.D."/>
            <person name="Li"/>
            <person name="S."/>
            <person name="Zhou"/>
            <person name="X. and Zhong"/>
            <person name="J."/>
        </authorList>
    </citation>
    <scope>NUCLEOTIDE SEQUENCE [LARGE SCALE GENOMIC DNA]</scope>
</reference>
<evidence type="ECO:0000256" key="1">
    <source>
        <dbReference type="SAM" id="Phobius"/>
    </source>
</evidence>
<organism evidence="2 3">
    <name type="scientific">Equus asinus</name>
    <name type="common">Donkey</name>
    <name type="synonym">Equus africanus asinus</name>
    <dbReference type="NCBI Taxonomy" id="9793"/>
    <lineage>
        <taxon>Eukaryota</taxon>
        <taxon>Metazoa</taxon>
        <taxon>Chordata</taxon>
        <taxon>Craniata</taxon>
        <taxon>Vertebrata</taxon>
        <taxon>Euteleostomi</taxon>
        <taxon>Mammalia</taxon>
        <taxon>Eutheria</taxon>
        <taxon>Laurasiatheria</taxon>
        <taxon>Perissodactyla</taxon>
        <taxon>Equidae</taxon>
        <taxon>Equus</taxon>
    </lineage>
</organism>
<accession>A0A9L0JRE6</accession>
<sequence>MLLGRPRLCGRCSPGRCALFFFLALLLDAVGLVLLLVGIFATLDYWDFLVYTGALILAFSLLFWVFWYSLNIKVPLEKLDL</sequence>
<gene>
    <name evidence="2" type="primary">TMEM238L</name>
</gene>
<dbReference type="Pfam" id="PF15125">
    <property type="entry name" value="TMEM238"/>
    <property type="match status" value="1"/>
</dbReference>
<keyword evidence="1" id="KW-0812">Transmembrane</keyword>
<dbReference type="Ensembl" id="ENSEAST00005080723.1">
    <property type="protein sequence ID" value="ENSEASP00005054993.1"/>
    <property type="gene ID" value="ENSEASG00005029814.1"/>
</dbReference>
<protein>
    <submittedName>
        <fullName evidence="2">Transmembrane protein 238 like</fullName>
    </submittedName>
</protein>
<dbReference type="InterPro" id="IPR029365">
    <property type="entry name" value="TMEM238"/>
</dbReference>
<name>A0A9L0JRE6_EQUAS</name>
<dbReference type="AlphaFoldDB" id="A0A9L0JRE6"/>
<dbReference type="GO" id="GO:0070059">
    <property type="term" value="P:intrinsic apoptotic signaling pathway in response to endoplasmic reticulum stress"/>
    <property type="evidence" value="ECO:0007669"/>
    <property type="project" value="Ensembl"/>
</dbReference>
<keyword evidence="1" id="KW-1133">Transmembrane helix</keyword>
<reference evidence="2" key="3">
    <citation type="submission" date="2025-09" db="UniProtKB">
        <authorList>
            <consortium name="Ensembl"/>
        </authorList>
    </citation>
    <scope>IDENTIFICATION</scope>
</reference>
<dbReference type="Proteomes" id="UP000694387">
    <property type="component" value="Chromosome 13"/>
</dbReference>
<keyword evidence="1" id="KW-0472">Membrane</keyword>
<keyword evidence="3" id="KW-1185">Reference proteome</keyword>
<feature type="transmembrane region" description="Helical" evidence="1">
    <location>
        <begin position="48"/>
        <end position="70"/>
    </location>
</feature>
<proteinExistence type="predicted"/>
<evidence type="ECO:0000313" key="3">
    <source>
        <dbReference type="Proteomes" id="UP000694387"/>
    </source>
</evidence>
<dbReference type="PANTHER" id="PTHR28613:SF2">
    <property type="entry name" value="TRANSMEMBRANE PROTEIN 238-LIKE"/>
    <property type="match status" value="1"/>
</dbReference>
<evidence type="ECO:0000313" key="2">
    <source>
        <dbReference type="Ensembl" id="ENSEASP00005054993.1"/>
    </source>
</evidence>
<dbReference type="GO" id="GO:0005789">
    <property type="term" value="C:endoplasmic reticulum membrane"/>
    <property type="evidence" value="ECO:0007669"/>
    <property type="project" value="Ensembl"/>
</dbReference>
<dbReference type="PANTHER" id="PTHR28613">
    <property type="entry name" value="SI:CH211-232M10.4-RELATED"/>
    <property type="match status" value="1"/>
</dbReference>
<reference evidence="2" key="2">
    <citation type="submission" date="2025-08" db="UniProtKB">
        <authorList>
            <consortium name="Ensembl"/>
        </authorList>
    </citation>
    <scope>IDENTIFICATION</scope>
</reference>